<evidence type="ECO:0008006" key="4">
    <source>
        <dbReference type="Google" id="ProtNLM"/>
    </source>
</evidence>
<keyword evidence="3" id="KW-1185">Reference proteome</keyword>
<proteinExistence type="predicted"/>
<sequence>MTRSYVTAATIAASLVATALLLASCGSDHKTITNRLVPMAQSEADLRRALDMGAISQSEYNDQIDRLHHGD</sequence>
<protein>
    <recommendedName>
        <fullName evidence="4">SHOCT domain-containing protein</fullName>
    </recommendedName>
</protein>
<evidence type="ECO:0000256" key="1">
    <source>
        <dbReference type="SAM" id="SignalP"/>
    </source>
</evidence>
<dbReference type="Proteomes" id="UP001279642">
    <property type="component" value="Unassembled WGS sequence"/>
</dbReference>
<organism evidence="2 3">
    <name type="scientific">Dongia soli</name>
    <dbReference type="NCBI Taxonomy" id="600628"/>
    <lineage>
        <taxon>Bacteria</taxon>
        <taxon>Pseudomonadati</taxon>
        <taxon>Pseudomonadota</taxon>
        <taxon>Alphaproteobacteria</taxon>
        <taxon>Rhodospirillales</taxon>
        <taxon>Dongiaceae</taxon>
        <taxon>Dongia</taxon>
    </lineage>
</organism>
<keyword evidence="1" id="KW-0732">Signal</keyword>
<comment type="caution">
    <text evidence="2">The sequence shown here is derived from an EMBL/GenBank/DDBJ whole genome shotgun (WGS) entry which is preliminary data.</text>
</comment>
<gene>
    <name evidence="2" type="ORF">SMD27_16785</name>
</gene>
<dbReference type="PROSITE" id="PS51257">
    <property type="entry name" value="PROKAR_LIPOPROTEIN"/>
    <property type="match status" value="1"/>
</dbReference>
<name>A0ABU5EEA7_9PROT</name>
<dbReference type="RefSeq" id="WP_320509576.1">
    <property type="nucleotide sequence ID" value="NZ_JAXCLW010000005.1"/>
</dbReference>
<dbReference type="EMBL" id="JAXCLW010000005">
    <property type="protein sequence ID" value="MDY0884502.1"/>
    <property type="molecule type" value="Genomic_DNA"/>
</dbReference>
<accession>A0ABU5EEA7</accession>
<evidence type="ECO:0000313" key="2">
    <source>
        <dbReference type="EMBL" id="MDY0884502.1"/>
    </source>
</evidence>
<feature type="chain" id="PRO_5046826312" description="SHOCT domain-containing protein" evidence="1">
    <location>
        <begin position="20"/>
        <end position="71"/>
    </location>
</feature>
<evidence type="ECO:0000313" key="3">
    <source>
        <dbReference type="Proteomes" id="UP001279642"/>
    </source>
</evidence>
<reference evidence="2 3" key="1">
    <citation type="journal article" date="2016" name="Antonie Van Leeuwenhoek">
        <title>Dongia soli sp. nov., isolated from soil from Dokdo, Korea.</title>
        <authorList>
            <person name="Kim D.U."/>
            <person name="Lee H."/>
            <person name="Kim H."/>
            <person name="Kim S.G."/>
            <person name="Ka J.O."/>
        </authorList>
    </citation>
    <scope>NUCLEOTIDE SEQUENCE [LARGE SCALE GENOMIC DNA]</scope>
    <source>
        <strain evidence="2 3">D78</strain>
    </source>
</reference>
<feature type="signal peptide" evidence="1">
    <location>
        <begin position="1"/>
        <end position="19"/>
    </location>
</feature>